<evidence type="ECO:0000313" key="2">
    <source>
        <dbReference type="Proteomes" id="UP000053424"/>
    </source>
</evidence>
<keyword evidence="2" id="KW-1185">Reference proteome</keyword>
<organism evidence="1 2">
    <name type="scientific">Hebeloma cylindrosporum</name>
    <dbReference type="NCBI Taxonomy" id="76867"/>
    <lineage>
        <taxon>Eukaryota</taxon>
        <taxon>Fungi</taxon>
        <taxon>Dikarya</taxon>
        <taxon>Basidiomycota</taxon>
        <taxon>Agaricomycotina</taxon>
        <taxon>Agaricomycetes</taxon>
        <taxon>Agaricomycetidae</taxon>
        <taxon>Agaricales</taxon>
        <taxon>Agaricineae</taxon>
        <taxon>Hymenogastraceae</taxon>
        <taxon>Hebeloma</taxon>
    </lineage>
</organism>
<gene>
    <name evidence="1" type="ORF">M413DRAFT_79136</name>
</gene>
<dbReference type="AlphaFoldDB" id="A0A0C3BWD9"/>
<name>A0A0C3BWD9_HEBCY</name>
<dbReference type="STRING" id="686832.A0A0C3BWD9"/>
<evidence type="ECO:0000313" key="1">
    <source>
        <dbReference type="EMBL" id="KIM35706.1"/>
    </source>
</evidence>
<dbReference type="Proteomes" id="UP000053424">
    <property type="component" value="Unassembled WGS sequence"/>
</dbReference>
<proteinExistence type="predicted"/>
<reference evidence="2" key="2">
    <citation type="submission" date="2015-01" db="EMBL/GenBank/DDBJ databases">
        <title>Evolutionary Origins and Diversification of the Mycorrhizal Mutualists.</title>
        <authorList>
            <consortium name="DOE Joint Genome Institute"/>
            <consortium name="Mycorrhizal Genomics Consortium"/>
            <person name="Kohler A."/>
            <person name="Kuo A."/>
            <person name="Nagy L.G."/>
            <person name="Floudas D."/>
            <person name="Copeland A."/>
            <person name="Barry K.W."/>
            <person name="Cichocki N."/>
            <person name="Veneault-Fourrey C."/>
            <person name="LaButti K."/>
            <person name="Lindquist E.A."/>
            <person name="Lipzen A."/>
            <person name="Lundell T."/>
            <person name="Morin E."/>
            <person name="Murat C."/>
            <person name="Riley R."/>
            <person name="Ohm R."/>
            <person name="Sun H."/>
            <person name="Tunlid A."/>
            <person name="Henrissat B."/>
            <person name="Grigoriev I.V."/>
            <person name="Hibbett D.S."/>
            <person name="Martin F."/>
        </authorList>
    </citation>
    <scope>NUCLEOTIDE SEQUENCE [LARGE SCALE GENOMIC DNA]</scope>
    <source>
        <strain evidence="2">h7</strain>
    </source>
</reference>
<feature type="non-terminal residue" evidence="1">
    <location>
        <position position="1"/>
    </location>
</feature>
<sequence length="302" mass="34558">PLTIISARLKGMPFLGSVPALIYHHLYTYLLGNLALVDFEFSLESQDDHAMLNSSLLEMTADFRNGRFLVILTDHSSPDTGDVHIAPNNAGATTLEEVIIILQPAKCIHYSFLRRRRRSSRARKVSSLYITDLSPRFSRLIFEIPSNSRALFHQIIAFAQKNLQLAFTNKFLCDYAQNLFIHDKVHMGATIFDHQTLGAHTDVILFKAGEHLRFFWAHPILRPHGNPASTICHSCQFFMPWIDPNAKKRKLGQIKDHRAQIVHKCQNCELTLRYTFPEGAKWVRNNGYDGTERGSWLCELLE</sequence>
<dbReference type="HOGENOM" id="CLU_049631_0_0_1"/>
<accession>A0A0C3BWD9</accession>
<dbReference type="EMBL" id="KN831815">
    <property type="protein sequence ID" value="KIM35706.1"/>
    <property type="molecule type" value="Genomic_DNA"/>
</dbReference>
<reference evidence="1 2" key="1">
    <citation type="submission" date="2014-04" db="EMBL/GenBank/DDBJ databases">
        <authorList>
            <consortium name="DOE Joint Genome Institute"/>
            <person name="Kuo A."/>
            <person name="Gay G."/>
            <person name="Dore J."/>
            <person name="Kohler A."/>
            <person name="Nagy L.G."/>
            <person name="Floudas D."/>
            <person name="Copeland A."/>
            <person name="Barry K.W."/>
            <person name="Cichocki N."/>
            <person name="Veneault-Fourrey C."/>
            <person name="LaButti K."/>
            <person name="Lindquist E.A."/>
            <person name="Lipzen A."/>
            <person name="Lundell T."/>
            <person name="Morin E."/>
            <person name="Murat C."/>
            <person name="Sun H."/>
            <person name="Tunlid A."/>
            <person name="Henrissat B."/>
            <person name="Grigoriev I.V."/>
            <person name="Hibbett D.S."/>
            <person name="Martin F."/>
            <person name="Nordberg H.P."/>
            <person name="Cantor M.N."/>
            <person name="Hua S.X."/>
        </authorList>
    </citation>
    <scope>NUCLEOTIDE SEQUENCE [LARGE SCALE GENOMIC DNA]</scope>
    <source>
        <strain evidence="2">h7</strain>
    </source>
</reference>
<dbReference type="OrthoDB" id="3067692at2759"/>
<protein>
    <submittedName>
        <fullName evidence="1">Uncharacterized protein</fullName>
    </submittedName>
</protein>